<evidence type="ECO:0000313" key="1">
    <source>
        <dbReference type="EMBL" id="GLC26824.1"/>
    </source>
</evidence>
<sequence length="191" mass="19585">MQWAAVAALALVAAGCADTNTSGVSGPDAGMLAAGNPASDVVYDQVEFLGNPLVSEVTIVKAQHEAYNRTQPYNTATFRPQTDQFITGVAGRPAAYAQTVSGVLYPDMLVVDASKPASTAGWLSWALAEGYGGRKLTDDVVDVGLIAIFSSLLSPAGASCAPGALPLCTDNVGANDKPFSNAFPYLASPTL</sequence>
<reference evidence="1" key="1">
    <citation type="submission" date="2022-08" db="EMBL/GenBank/DDBJ databases">
        <title>Draft genome sequencing of Roseisolibacter agri AW1220.</title>
        <authorList>
            <person name="Tobiishi Y."/>
            <person name="Tonouchi A."/>
        </authorList>
    </citation>
    <scope>NUCLEOTIDE SEQUENCE</scope>
    <source>
        <strain evidence="1">AW1220</strain>
    </source>
</reference>
<accession>A0AA37Q588</accession>
<name>A0AA37Q588_9BACT</name>
<keyword evidence="2" id="KW-1185">Reference proteome</keyword>
<proteinExistence type="predicted"/>
<comment type="caution">
    <text evidence="1">The sequence shown here is derived from an EMBL/GenBank/DDBJ whole genome shotgun (WGS) entry which is preliminary data.</text>
</comment>
<organism evidence="1 2">
    <name type="scientific">Roseisolibacter agri</name>
    <dbReference type="NCBI Taxonomy" id="2014610"/>
    <lineage>
        <taxon>Bacteria</taxon>
        <taxon>Pseudomonadati</taxon>
        <taxon>Gemmatimonadota</taxon>
        <taxon>Gemmatimonadia</taxon>
        <taxon>Gemmatimonadales</taxon>
        <taxon>Gemmatimonadaceae</taxon>
        <taxon>Roseisolibacter</taxon>
    </lineage>
</organism>
<gene>
    <name evidence="1" type="ORF">rosag_33370</name>
</gene>
<dbReference type="InterPro" id="IPR025566">
    <property type="entry name" value="DUF4331"/>
</dbReference>
<dbReference type="Proteomes" id="UP001161325">
    <property type="component" value="Unassembled WGS sequence"/>
</dbReference>
<dbReference type="EMBL" id="BRXS01000005">
    <property type="protein sequence ID" value="GLC26824.1"/>
    <property type="molecule type" value="Genomic_DNA"/>
</dbReference>
<dbReference type="Pfam" id="PF14224">
    <property type="entry name" value="DUF4331"/>
    <property type="match status" value="1"/>
</dbReference>
<evidence type="ECO:0008006" key="3">
    <source>
        <dbReference type="Google" id="ProtNLM"/>
    </source>
</evidence>
<protein>
    <recommendedName>
        <fullName evidence="3">DUF4331 domain-containing protein</fullName>
    </recommendedName>
</protein>
<dbReference type="AlphaFoldDB" id="A0AA37Q588"/>
<evidence type="ECO:0000313" key="2">
    <source>
        <dbReference type="Proteomes" id="UP001161325"/>
    </source>
</evidence>